<feature type="domain" description="Heterokaryon incompatibility" evidence="2">
    <location>
        <begin position="63"/>
        <end position="234"/>
    </location>
</feature>
<dbReference type="PANTHER" id="PTHR24148:SF64">
    <property type="entry name" value="HETEROKARYON INCOMPATIBILITY DOMAIN-CONTAINING PROTEIN"/>
    <property type="match status" value="1"/>
</dbReference>
<dbReference type="AlphaFoldDB" id="A0A3D8RHE1"/>
<dbReference type="Pfam" id="PF06985">
    <property type="entry name" value="HET"/>
    <property type="match status" value="1"/>
</dbReference>
<name>A0A3D8RHE1_9HELO</name>
<organism evidence="3 4">
    <name type="scientific">Coleophoma cylindrospora</name>
    <dbReference type="NCBI Taxonomy" id="1849047"/>
    <lineage>
        <taxon>Eukaryota</taxon>
        <taxon>Fungi</taxon>
        <taxon>Dikarya</taxon>
        <taxon>Ascomycota</taxon>
        <taxon>Pezizomycotina</taxon>
        <taxon>Leotiomycetes</taxon>
        <taxon>Helotiales</taxon>
        <taxon>Dermateaceae</taxon>
        <taxon>Coleophoma</taxon>
    </lineage>
</organism>
<accession>A0A3D8RHE1</accession>
<gene>
    <name evidence="3" type="ORF">BP6252_07376</name>
</gene>
<dbReference type="Proteomes" id="UP000256645">
    <property type="component" value="Unassembled WGS sequence"/>
</dbReference>
<dbReference type="InterPro" id="IPR010730">
    <property type="entry name" value="HET"/>
</dbReference>
<evidence type="ECO:0000256" key="1">
    <source>
        <dbReference type="SAM" id="MobiDB-lite"/>
    </source>
</evidence>
<feature type="compositionally biased region" description="Pro residues" evidence="1">
    <location>
        <begin position="1"/>
        <end position="16"/>
    </location>
</feature>
<dbReference type="PANTHER" id="PTHR24148">
    <property type="entry name" value="ANKYRIN REPEAT DOMAIN-CONTAINING PROTEIN 39 HOMOLOG-RELATED"/>
    <property type="match status" value="1"/>
</dbReference>
<dbReference type="EMBL" id="PDLM01000007">
    <property type="protein sequence ID" value="RDW73469.1"/>
    <property type="molecule type" value="Genomic_DNA"/>
</dbReference>
<evidence type="ECO:0000313" key="4">
    <source>
        <dbReference type="Proteomes" id="UP000256645"/>
    </source>
</evidence>
<protein>
    <recommendedName>
        <fullName evidence="2">Heterokaryon incompatibility domain-containing protein</fullName>
    </recommendedName>
</protein>
<comment type="caution">
    <text evidence="3">The sequence shown here is derived from an EMBL/GenBank/DDBJ whole genome shotgun (WGS) entry which is preliminary data.</text>
</comment>
<reference evidence="3 4" key="1">
    <citation type="journal article" date="2018" name="IMA Fungus">
        <title>IMA Genome-F 9: Draft genome sequence of Annulohypoxylon stygium, Aspergillus mulundensis, Berkeleyomyces basicola (syn. Thielaviopsis basicola), Ceratocystis smalleyi, two Cercospora beticola strains, Coleophoma cylindrospora, Fusarium fracticaudum, Phialophora cf. hyalina, and Morchella septimelata.</title>
        <authorList>
            <person name="Wingfield B.D."/>
            <person name="Bills G.F."/>
            <person name="Dong Y."/>
            <person name="Huang W."/>
            <person name="Nel W.J."/>
            <person name="Swalarsk-Parry B.S."/>
            <person name="Vaghefi N."/>
            <person name="Wilken P.M."/>
            <person name="An Z."/>
            <person name="de Beer Z.W."/>
            <person name="De Vos L."/>
            <person name="Chen L."/>
            <person name="Duong T.A."/>
            <person name="Gao Y."/>
            <person name="Hammerbacher A."/>
            <person name="Kikkert J.R."/>
            <person name="Li Y."/>
            <person name="Li H."/>
            <person name="Li K."/>
            <person name="Li Q."/>
            <person name="Liu X."/>
            <person name="Ma X."/>
            <person name="Naidoo K."/>
            <person name="Pethybridge S.J."/>
            <person name="Sun J."/>
            <person name="Steenkamp E.T."/>
            <person name="van der Nest M.A."/>
            <person name="van Wyk S."/>
            <person name="Wingfield M.J."/>
            <person name="Xiong C."/>
            <person name="Yue Q."/>
            <person name="Zhang X."/>
        </authorList>
    </citation>
    <scope>NUCLEOTIDE SEQUENCE [LARGE SCALE GENOMIC DNA]</scope>
    <source>
        <strain evidence="3 4">BP6252</strain>
    </source>
</reference>
<evidence type="ECO:0000313" key="3">
    <source>
        <dbReference type="EMBL" id="RDW73469.1"/>
    </source>
</evidence>
<sequence length="620" mass="71243">MSLDKPPPPPAAPPNPWAERIPKTGQPLIASSTWPHRLLHVKSMTSYVKENHNIYNKEKEPVYNVLSYTWGRYQDETETPLLIHGITWPVPSIKRDYFSAAAFKKAIELAAKGFRRCCDWVWVDIGCIPQDHAGETAEDANIRAQEIGRQVEIFGRAIESFVWLSSLKTTDLVKNQGRLITLDDLLVYLNHPVRSSEAAECLLSNLHKDTQVFVQSMRMFLQHPWMSSLWTLQEMVLRPESWILFDDGLLSLGFDENGVEKFWSLQRVKHDTVCLRQILTGREPFNNIIVPGFDIKEEYVQNIWECLKDLSALQVYKGLDALSIRFPHTAYSLAQNRSVMKPIDRIYGIVQTYGISCKAKPPGDDDISRLHSLEDDFGIKLVAKAPALSQLFIHSTGPEYPRRSWLITQKCKVGDHFWTSFTSEWENENLFKTLEICEQAGDQKVLCLRFVGHGWELDEITQYPIFQPSKPGSPEKYRGLMLDNHISKSVLGSVVDYFDNENKMRQAVRQLYDCYCHERTGKSNEIRVALLASSCRSDLPVVHYVALVLAPSLMSEKKSSNIRWGKNGMTCGSGLWIKDEPISVVWERIGLMRWTEMYHEPNLKPHYNLPTPQNFECFIY</sequence>
<dbReference type="InterPro" id="IPR052895">
    <property type="entry name" value="HetReg/Transcr_Mod"/>
</dbReference>
<feature type="region of interest" description="Disordered" evidence="1">
    <location>
        <begin position="1"/>
        <end position="22"/>
    </location>
</feature>
<dbReference type="STRING" id="1849047.A0A3D8RHE1"/>
<proteinExistence type="predicted"/>
<dbReference type="OrthoDB" id="2157530at2759"/>
<keyword evidence="4" id="KW-1185">Reference proteome</keyword>
<evidence type="ECO:0000259" key="2">
    <source>
        <dbReference type="Pfam" id="PF06985"/>
    </source>
</evidence>